<dbReference type="Gene3D" id="3.60.10.10">
    <property type="entry name" value="Endonuclease/exonuclease/phosphatase"/>
    <property type="match status" value="1"/>
</dbReference>
<gene>
    <name evidence="2" type="ORF">J437_LFUL010288</name>
</gene>
<organism evidence="2 3">
    <name type="scientific">Ladona fulva</name>
    <name type="common">Scarce chaser dragonfly</name>
    <name type="synonym">Libellula fulva</name>
    <dbReference type="NCBI Taxonomy" id="123851"/>
    <lineage>
        <taxon>Eukaryota</taxon>
        <taxon>Metazoa</taxon>
        <taxon>Ecdysozoa</taxon>
        <taxon>Arthropoda</taxon>
        <taxon>Hexapoda</taxon>
        <taxon>Insecta</taxon>
        <taxon>Pterygota</taxon>
        <taxon>Palaeoptera</taxon>
        <taxon>Odonata</taxon>
        <taxon>Epiprocta</taxon>
        <taxon>Anisoptera</taxon>
        <taxon>Libelluloidea</taxon>
        <taxon>Libellulidae</taxon>
        <taxon>Ladona</taxon>
    </lineage>
</organism>
<dbReference type="OrthoDB" id="8058536at2759"/>
<sequence>MQDDLQTWFLAILNQVNSAPTITEKKTIILASFLPNFKIIRKDRDKAGGGVAIAIRKNIPFHIISLPIFNSLEIIGISLKINNSPYISNTALNELHLFIQNQSNFLIIGDLNSKNPYRVSNTTNQNGRRLYRIITQNHLTIHSPFAPTHHNKNNSFDLLDFGLSKNPHNIYHPLQHFAIPPQSCLSYQLEKYAEFLCNKPNLLTPTAPNPKDISSQISKLNQLIFEAMQFSQTPNCG</sequence>
<dbReference type="Pfam" id="PF14529">
    <property type="entry name" value="Exo_endo_phos_2"/>
    <property type="match status" value="1"/>
</dbReference>
<name>A0A8K0KB02_LADFU</name>
<evidence type="ECO:0000313" key="2">
    <source>
        <dbReference type="EMBL" id="KAG8231610.1"/>
    </source>
</evidence>
<evidence type="ECO:0000313" key="3">
    <source>
        <dbReference type="Proteomes" id="UP000792457"/>
    </source>
</evidence>
<evidence type="ECO:0000259" key="1">
    <source>
        <dbReference type="Pfam" id="PF14529"/>
    </source>
</evidence>
<protein>
    <recommendedName>
        <fullName evidence="1">Endonuclease/exonuclease/phosphatase domain-containing protein</fullName>
    </recommendedName>
</protein>
<dbReference type="Proteomes" id="UP000792457">
    <property type="component" value="Unassembled WGS sequence"/>
</dbReference>
<dbReference type="EMBL" id="KZ308563">
    <property type="protein sequence ID" value="KAG8231610.1"/>
    <property type="molecule type" value="Genomic_DNA"/>
</dbReference>
<dbReference type="SUPFAM" id="SSF56219">
    <property type="entry name" value="DNase I-like"/>
    <property type="match status" value="1"/>
</dbReference>
<dbReference type="InterPro" id="IPR005135">
    <property type="entry name" value="Endo/exonuclease/phosphatase"/>
</dbReference>
<keyword evidence="3" id="KW-1185">Reference proteome</keyword>
<proteinExistence type="predicted"/>
<reference evidence="2" key="1">
    <citation type="submission" date="2013-04" db="EMBL/GenBank/DDBJ databases">
        <authorList>
            <person name="Qu J."/>
            <person name="Murali S.C."/>
            <person name="Bandaranaike D."/>
            <person name="Bellair M."/>
            <person name="Blankenburg K."/>
            <person name="Chao H."/>
            <person name="Dinh H."/>
            <person name="Doddapaneni H."/>
            <person name="Downs B."/>
            <person name="Dugan-Rocha S."/>
            <person name="Elkadiri S."/>
            <person name="Gnanaolivu R.D."/>
            <person name="Hernandez B."/>
            <person name="Javaid M."/>
            <person name="Jayaseelan J.C."/>
            <person name="Lee S."/>
            <person name="Li M."/>
            <person name="Ming W."/>
            <person name="Munidasa M."/>
            <person name="Muniz J."/>
            <person name="Nguyen L."/>
            <person name="Ongeri F."/>
            <person name="Osuji N."/>
            <person name="Pu L.-L."/>
            <person name="Puazo M."/>
            <person name="Qu C."/>
            <person name="Quiroz J."/>
            <person name="Raj R."/>
            <person name="Weissenberger G."/>
            <person name="Xin Y."/>
            <person name="Zou X."/>
            <person name="Han Y."/>
            <person name="Richards S."/>
            <person name="Worley K."/>
            <person name="Muzny D."/>
            <person name="Gibbs R."/>
        </authorList>
    </citation>
    <scope>NUCLEOTIDE SEQUENCE</scope>
    <source>
        <strain evidence="2">Sampled in the wild</strain>
    </source>
</reference>
<dbReference type="InterPro" id="IPR036691">
    <property type="entry name" value="Endo/exonu/phosph_ase_sf"/>
</dbReference>
<accession>A0A8K0KB02</accession>
<feature type="domain" description="Endonuclease/exonuclease/phosphatase" evidence="1">
    <location>
        <begin position="89"/>
        <end position="171"/>
    </location>
</feature>
<dbReference type="GO" id="GO:0003824">
    <property type="term" value="F:catalytic activity"/>
    <property type="evidence" value="ECO:0007669"/>
    <property type="project" value="InterPro"/>
</dbReference>
<reference evidence="2" key="2">
    <citation type="submission" date="2017-10" db="EMBL/GenBank/DDBJ databases">
        <title>Ladona fulva Genome sequencing and assembly.</title>
        <authorList>
            <person name="Murali S."/>
            <person name="Richards S."/>
            <person name="Bandaranaike D."/>
            <person name="Bellair M."/>
            <person name="Blankenburg K."/>
            <person name="Chao H."/>
            <person name="Dinh H."/>
            <person name="Doddapaneni H."/>
            <person name="Dugan-Rocha S."/>
            <person name="Elkadiri S."/>
            <person name="Gnanaolivu R."/>
            <person name="Hernandez B."/>
            <person name="Skinner E."/>
            <person name="Javaid M."/>
            <person name="Lee S."/>
            <person name="Li M."/>
            <person name="Ming W."/>
            <person name="Munidasa M."/>
            <person name="Muniz J."/>
            <person name="Nguyen L."/>
            <person name="Hughes D."/>
            <person name="Osuji N."/>
            <person name="Pu L.-L."/>
            <person name="Puazo M."/>
            <person name="Qu C."/>
            <person name="Quiroz J."/>
            <person name="Raj R."/>
            <person name="Weissenberger G."/>
            <person name="Xin Y."/>
            <person name="Zou X."/>
            <person name="Han Y."/>
            <person name="Worley K."/>
            <person name="Muzny D."/>
            <person name="Gibbs R."/>
        </authorList>
    </citation>
    <scope>NUCLEOTIDE SEQUENCE</scope>
    <source>
        <strain evidence="2">Sampled in the wild</strain>
    </source>
</reference>
<dbReference type="AlphaFoldDB" id="A0A8K0KB02"/>
<comment type="caution">
    <text evidence="2">The sequence shown here is derived from an EMBL/GenBank/DDBJ whole genome shotgun (WGS) entry which is preliminary data.</text>
</comment>